<dbReference type="Pfam" id="PF07714">
    <property type="entry name" value="PK_Tyr_Ser-Thr"/>
    <property type="match status" value="1"/>
</dbReference>
<dbReference type="InterPro" id="IPR003961">
    <property type="entry name" value="FN3_dom"/>
</dbReference>
<evidence type="ECO:0000256" key="12">
    <source>
        <dbReference type="ARBA" id="ARBA00023136"/>
    </source>
</evidence>
<keyword evidence="10 18" id="KW-0067">ATP-binding</keyword>
<evidence type="ECO:0000256" key="3">
    <source>
        <dbReference type="ARBA" id="ARBA00022475"/>
    </source>
</evidence>
<evidence type="ECO:0000256" key="8">
    <source>
        <dbReference type="ARBA" id="ARBA00022741"/>
    </source>
</evidence>
<dbReference type="SMART" id="SM00219">
    <property type="entry name" value="TyrKc"/>
    <property type="match status" value="1"/>
</dbReference>
<dbReference type="InterPro" id="IPR001245">
    <property type="entry name" value="Ser-Thr/Tyr_kinase_cat_dom"/>
</dbReference>
<dbReference type="InterPro" id="IPR020635">
    <property type="entry name" value="Tyr_kinase_cat_dom"/>
</dbReference>
<comment type="catalytic activity">
    <reaction evidence="16">
        <text>L-tyrosyl-[protein] + ATP = O-phospho-L-tyrosyl-[protein] + ADP + H(+)</text>
        <dbReference type="Rhea" id="RHEA:10596"/>
        <dbReference type="Rhea" id="RHEA-COMP:10136"/>
        <dbReference type="Rhea" id="RHEA-COMP:20101"/>
        <dbReference type="ChEBI" id="CHEBI:15378"/>
        <dbReference type="ChEBI" id="CHEBI:30616"/>
        <dbReference type="ChEBI" id="CHEBI:46858"/>
        <dbReference type="ChEBI" id="CHEBI:61978"/>
        <dbReference type="ChEBI" id="CHEBI:456216"/>
        <dbReference type="EC" id="2.7.10.1"/>
    </reaction>
</comment>
<feature type="domain" description="Fibronectin type-III" evidence="21">
    <location>
        <begin position="17"/>
        <end position="110"/>
    </location>
</feature>
<evidence type="ECO:0000256" key="18">
    <source>
        <dbReference type="PROSITE-ProRule" id="PRU10141"/>
    </source>
</evidence>
<keyword evidence="23" id="KW-1185">Reference proteome</keyword>
<protein>
    <recommendedName>
        <fullName evidence="2">receptor protein-tyrosine kinase</fullName>
        <ecNumber evidence="2">2.7.10.1</ecNumber>
    </recommendedName>
</protein>
<keyword evidence="14" id="KW-0675">Receptor</keyword>
<keyword evidence="15" id="KW-0325">Glycoprotein</keyword>
<dbReference type="Gene3D" id="2.60.40.10">
    <property type="entry name" value="Immunoglobulins"/>
    <property type="match status" value="1"/>
</dbReference>
<dbReference type="InterPro" id="IPR013783">
    <property type="entry name" value="Ig-like_fold"/>
</dbReference>
<dbReference type="AlphaFoldDB" id="A0A673WQ86"/>
<dbReference type="PROSITE" id="PS00107">
    <property type="entry name" value="PROTEIN_KINASE_ATP"/>
    <property type="match status" value="1"/>
</dbReference>
<dbReference type="InterPro" id="IPR036116">
    <property type="entry name" value="FN3_sf"/>
</dbReference>
<dbReference type="Proteomes" id="UP000472277">
    <property type="component" value="Chromosome 4"/>
</dbReference>
<evidence type="ECO:0000313" key="22">
    <source>
        <dbReference type="Ensembl" id="ENSSTUP00000014190.1"/>
    </source>
</evidence>
<feature type="domain" description="Protein kinase" evidence="20">
    <location>
        <begin position="197"/>
        <end position="474"/>
    </location>
</feature>
<dbReference type="Gene3D" id="3.30.200.20">
    <property type="entry name" value="Phosphorylase Kinase, domain 1"/>
    <property type="match status" value="1"/>
</dbReference>
<keyword evidence="6 19" id="KW-0812">Transmembrane</keyword>
<evidence type="ECO:0000259" key="20">
    <source>
        <dbReference type="PROSITE" id="PS50011"/>
    </source>
</evidence>
<dbReference type="FunFam" id="1.10.510.10:FF:000123">
    <property type="entry name" value="Tyrosine-protein kinase receptor Tie-1"/>
    <property type="match status" value="1"/>
</dbReference>
<dbReference type="PANTHER" id="PTHR24416">
    <property type="entry name" value="TYROSINE-PROTEIN KINASE RECEPTOR"/>
    <property type="match status" value="1"/>
</dbReference>
<dbReference type="GO" id="GO:0005524">
    <property type="term" value="F:ATP binding"/>
    <property type="evidence" value="ECO:0007669"/>
    <property type="project" value="UniProtKB-UniRule"/>
</dbReference>
<evidence type="ECO:0000256" key="11">
    <source>
        <dbReference type="ARBA" id="ARBA00022989"/>
    </source>
</evidence>
<keyword evidence="4" id="KW-0597">Phosphoprotein</keyword>
<dbReference type="InterPro" id="IPR008266">
    <property type="entry name" value="Tyr_kinase_AS"/>
</dbReference>
<dbReference type="FunFam" id="2.60.40.10:FF:001615">
    <property type="entry name" value="Tyrosine-protein kinase receptor Tie-1 isoform B"/>
    <property type="match status" value="1"/>
</dbReference>
<evidence type="ECO:0000256" key="1">
    <source>
        <dbReference type="ARBA" id="ARBA00004251"/>
    </source>
</evidence>
<dbReference type="InterPro" id="IPR050122">
    <property type="entry name" value="RTK"/>
</dbReference>
<comment type="subunit">
    <text evidence="17">Interacts with svep1.</text>
</comment>
<feature type="transmembrane region" description="Helical" evidence="19">
    <location>
        <begin position="117"/>
        <end position="144"/>
    </location>
</feature>
<keyword evidence="5" id="KW-0808">Transferase</keyword>
<evidence type="ECO:0000256" key="10">
    <source>
        <dbReference type="ARBA" id="ARBA00022840"/>
    </source>
</evidence>
<gene>
    <name evidence="22" type="primary">TIE1</name>
    <name evidence="22" type="synonym">LOC115192211</name>
</gene>
<keyword evidence="9" id="KW-0418">Kinase</keyword>
<dbReference type="GO" id="GO:0004714">
    <property type="term" value="F:transmembrane receptor protein tyrosine kinase activity"/>
    <property type="evidence" value="ECO:0007669"/>
    <property type="project" value="UniProtKB-EC"/>
</dbReference>
<comment type="subcellular location">
    <subcellularLocation>
        <location evidence="1">Cell membrane</location>
        <topology evidence="1">Single-pass type I membrane protein</topology>
    </subcellularLocation>
</comment>
<evidence type="ECO:0000256" key="19">
    <source>
        <dbReference type="SAM" id="Phobius"/>
    </source>
</evidence>
<dbReference type="GO" id="GO:0045766">
    <property type="term" value="P:positive regulation of angiogenesis"/>
    <property type="evidence" value="ECO:0007669"/>
    <property type="project" value="TreeGrafter"/>
</dbReference>
<accession>A0A673WQ86</accession>
<evidence type="ECO:0000259" key="21">
    <source>
        <dbReference type="PROSITE" id="PS50853"/>
    </source>
</evidence>
<dbReference type="SUPFAM" id="SSF49265">
    <property type="entry name" value="Fibronectin type III"/>
    <property type="match status" value="1"/>
</dbReference>
<name>A0A673WQ86_SALTR</name>
<evidence type="ECO:0000256" key="14">
    <source>
        <dbReference type="ARBA" id="ARBA00023170"/>
    </source>
</evidence>
<dbReference type="GO" id="GO:0043235">
    <property type="term" value="C:receptor complex"/>
    <property type="evidence" value="ECO:0007669"/>
    <property type="project" value="TreeGrafter"/>
</dbReference>
<dbReference type="InterPro" id="IPR000719">
    <property type="entry name" value="Prot_kinase_dom"/>
</dbReference>
<evidence type="ECO:0000256" key="13">
    <source>
        <dbReference type="ARBA" id="ARBA00023137"/>
    </source>
</evidence>
<dbReference type="GO" id="GO:0005886">
    <property type="term" value="C:plasma membrane"/>
    <property type="evidence" value="ECO:0007669"/>
    <property type="project" value="UniProtKB-SubCell"/>
</dbReference>
<dbReference type="GO" id="GO:0007169">
    <property type="term" value="P:cell surface receptor protein tyrosine kinase signaling pathway"/>
    <property type="evidence" value="ECO:0007669"/>
    <property type="project" value="TreeGrafter"/>
</dbReference>
<dbReference type="PROSITE" id="PS00109">
    <property type="entry name" value="PROTEIN_KINASE_TYR"/>
    <property type="match status" value="1"/>
</dbReference>
<evidence type="ECO:0000313" key="23">
    <source>
        <dbReference type="Proteomes" id="UP000472277"/>
    </source>
</evidence>
<proteinExistence type="predicted"/>
<dbReference type="SMART" id="SM00060">
    <property type="entry name" value="FN3"/>
    <property type="match status" value="1"/>
</dbReference>
<evidence type="ECO:0000256" key="5">
    <source>
        <dbReference type="ARBA" id="ARBA00022679"/>
    </source>
</evidence>
<evidence type="ECO:0000256" key="15">
    <source>
        <dbReference type="ARBA" id="ARBA00023180"/>
    </source>
</evidence>
<dbReference type="EC" id="2.7.10.1" evidence="2"/>
<evidence type="ECO:0000256" key="2">
    <source>
        <dbReference type="ARBA" id="ARBA00011902"/>
    </source>
</evidence>
<reference evidence="22" key="2">
    <citation type="submission" date="2025-09" db="UniProtKB">
        <authorList>
            <consortium name="Ensembl"/>
        </authorList>
    </citation>
    <scope>IDENTIFICATION</scope>
</reference>
<dbReference type="PROSITE" id="PS50853">
    <property type="entry name" value="FN3"/>
    <property type="match status" value="1"/>
</dbReference>
<evidence type="ECO:0000256" key="4">
    <source>
        <dbReference type="ARBA" id="ARBA00022553"/>
    </source>
</evidence>
<reference evidence="22" key="1">
    <citation type="submission" date="2025-08" db="UniProtKB">
        <authorList>
            <consortium name="Ensembl"/>
        </authorList>
    </citation>
    <scope>IDENTIFICATION</scope>
</reference>
<organism evidence="22 23">
    <name type="scientific">Salmo trutta</name>
    <name type="common">Brown trout</name>
    <dbReference type="NCBI Taxonomy" id="8032"/>
    <lineage>
        <taxon>Eukaryota</taxon>
        <taxon>Metazoa</taxon>
        <taxon>Chordata</taxon>
        <taxon>Craniata</taxon>
        <taxon>Vertebrata</taxon>
        <taxon>Euteleostomi</taxon>
        <taxon>Actinopterygii</taxon>
        <taxon>Neopterygii</taxon>
        <taxon>Teleostei</taxon>
        <taxon>Protacanthopterygii</taxon>
        <taxon>Salmoniformes</taxon>
        <taxon>Salmonidae</taxon>
        <taxon>Salmoninae</taxon>
        <taxon>Salmo</taxon>
    </lineage>
</organism>
<dbReference type="InterPro" id="IPR017441">
    <property type="entry name" value="Protein_kinase_ATP_BS"/>
</dbReference>
<dbReference type="PROSITE" id="PS50011">
    <property type="entry name" value="PROTEIN_KINASE_DOM"/>
    <property type="match status" value="1"/>
</dbReference>
<evidence type="ECO:0000256" key="6">
    <source>
        <dbReference type="ARBA" id="ARBA00022692"/>
    </source>
</evidence>
<evidence type="ECO:0000256" key="17">
    <source>
        <dbReference type="ARBA" id="ARBA00062347"/>
    </source>
</evidence>
<dbReference type="Ensembl" id="ENSSTUT00000014986.1">
    <property type="protein sequence ID" value="ENSSTUP00000014190.1"/>
    <property type="gene ID" value="ENSSTUG00000005979.1"/>
</dbReference>
<keyword evidence="11 19" id="KW-1133">Transmembrane helix</keyword>
<dbReference type="SUPFAM" id="SSF56112">
    <property type="entry name" value="Protein kinase-like (PK-like)"/>
    <property type="match status" value="1"/>
</dbReference>
<dbReference type="CDD" id="cd00063">
    <property type="entry name" value="FN3"/>
    <property type="match status" value="1"/>
</dbReference>
<keyword evidence="12 19" id="KW-0472">Membrane</keyword>
<dbReference type="PRINTS" id="PR00109">
    <property type="entry name" value="TYRKINASE"/>
</dbReference>
<keyword evidence="8 18" id="KW-0547">Nucleotide-binding</keyword>
<evidence type="ECO:0000256" key="7">
    <source>
        <dbReference type="ARBA" id="ARBA00022737"/>
    </source>
</evidence>
<dbReference type="GeneTree" id="ENSGT00940000157693"/>
<evidence type="ECO:0000256" key="9">
    <source>
        <dbReference type="ARBA" id="ARBA00022777"/>
    </source>
</evidence>
<dbReference type="PANTHER" id="PTHR24416:SF341">
    <property type="entry name" value="TYROSINE-PROTEIN KINASE RECEPTOR TIE-1"/>
    <property type="match status" value="1"/>
</dbReference>
<keyword evidence="7" id="KW-0677">Repeat</keyword>
<sequence>MSPLCPSPPLFPPGPSSPRNVQALPLSVSAVQVKWQPPEDPNGGIVKYIIEYQPVGQGSLHPWVDTDDGNKTAKDVTALNGSTLYQFRVRAFSKVPGEWSKFVHARTQGDGERCEGYYLLVAVVGSVTVTCVTILLALLALFCIRKTLLNRRRTFTYQSGSGEETILQFNSGTLTLTRRPKPTSEPLTYPILEWDDIKFEDVIGEGNFGQVIKAMIKKDGAKMSAAIKMLKEFASENDHRDFAGELEVLCKLGQHPNIINLIGACENRGYLYIAIEYAPYGNLLDFLRKSRVLETDPAFAKEHGTASTLTSQQLLQFAVDVATGMHYLSDKQFIHRDLAARNVLVGDNLVAKIADFGLSRGEEVYVKKTMGRLPVRWMAIESLNYSVYTTKSDVDPFPLSSLCVSGGTPYCGMTCAELYEKLPQSYRMEQPRNCDDEVYELMRQCWRDRPHERPPFSQISVQLNRMQEARKAYVNMALFENFTYAGIDATAEEA</sequence>
<dbReference type="Pfam" id="PF00041">
    <property type="entry name" value="fn3"/>
    <property type="match status" value="1"/>
</dbReference>
<dbReference type="InterPro" id="IPR011009">
    <property type="entry name" value="Kinase-like_dom_sf"/>
</dbReference>
<keyword evidence="13" id="KW-0829">Tyrosine-protein kinase</keyword>
<evidence type="ECO:0000256" key="16">
    <source>
        <dbReference type="ARBA" id="ARBA00051243"/>
    </source>
</evidence>
<feature type="binding site" evidence="18">
    <location>
        <position position="228"/>
    </location>
    <ligand>
        <name>ATP</name>
        <dbReference type="ChEBI" id="CHEBI:30616"/>
    </ligand>
</feature>
<keyword evidence="3" id="KW-1003">Cell membrane</keyword>
<dbReference type="FunFam" id="3.30.200.20:FF:000113">
    <property type="entry name" value="Putative tyrosine-protein kinase receptor Tie-1"/>
    <property type="match status" value="1"/>
</dbReference>
<dbReference type="Gene3D" id="1.10.510.10">
    <property type="entry name" value="Transferase(Phosphotransferase) domain 1"/>
    <property type="match status" value="1"/>
</dbReference>